<evidence type="ECO:0000313" key="2">
    <source>
        <dbReference type="EMBL" id="TGO55378.1"/>
    </source>
</evidence>
<keyword evidence="1" id="KW-0732">Signal</keyword>
<dbReference type="EMBL" id="PQXJ01000246">
    <property type="protein sequence ID" value="TGO55378.1"/>
    <property type="molecule type" value="Genomic_DNA"/>
</dbReference>
<reference evidence="2 3" key="1">
    <citation type="submission" date="2017-12" db="EMBL/GenBank/DDBJ databases">
        <title>Comparative genomics of Botrytis spp.</title>
        <authorList>
            <person name="Valero-Jimenez C.A."/>
            <person name="Tapia P."/>
            <person name="Veloso J."/>
            <person name="Silva-Moreno E."/>
            <person name="Staats M."/>
            <person name="Valdes J.H."/>
            <person name="Van Kan J.A.L."/>
        </authorList>
    </citation>
    <scope>NUCLEOTIDE SEQUENCE [LARGE SCALE GENOMIC DNA]</scope>
    <source>
        <strain evidence="2 3">MUCL2120</strain>
    </source>
</reference>
<feature type="signal peptide" evidence="1">
    <location>
        <begin position="1"/>
        <end position="19"/>
    </location>
</feature>
<protein>
    <submittedName>
        <fullName evidence="2">Uncharacterized protein</fullName>
    </submittedName>
</protein>
<dbReference type="AlphaFoldDB" id="A0A4Z1I184"/>
<sequence length="90" mass="9775">MKFIYFGFLLAATTTYACGNNAYRCKNPDKSSPTRFVTIFRRTIVTVLTGPNTTATPMVATLKNSSSNVRMKARTGTGANVKQFLSLGVS</sequence>
<gene>
    <name evidence="2" type="ORF">BOTNAR_0246g00010</name>
</gene>
<organism evidence="2 3">
    <name type="scientific">Botryotinia narcissicola</name>
    <dbReference type="NCBI Taxonomy" id="278944"/>
    <lineage>
        <taxon>Eukaryota</taxon>
        <taxon>Fungi</taxon>
        <taxon>Dikarya</taxon>
        <taxon>Ascomycota</taxon>
        <taxon>Pezizomycotina</taxon>
        <taxon>Leotiomycetes</taxon>
        <taxon>Helotiales</taxon>
        <taxon>Sclerotiniaceae</taxon>
        <taxon>Botryotinia</taxon>
    </lineage>
</organism>
<keyword evidence="3" id="KW-1185">Reference proteome</keyword>
<accession>A0A4Z1I184</accession>
<evidence type="ECO:0000313" key="3">
    <source>
        <dbReference type="Proteomes" id="UP000297452"/>
    </source>
</evidence>
<feature type="chain" id="PRO_5021465639" evidence="1">
    <location>
        <begin position="20"/>
        <end position="90"/>
    </location>
</feature>
<name>A0A4Z1I184_9HELO</name>
<dbReference type="Proteomes" id="UP000297452">
    <property type="component" value="Unassembled WGS sequence"/>
</dbReference>
<evidence type="ECO:0000256" key="1">
    <source>
        <dbReference type="SAM" id="SignalP"/>
    </source>
</evidence>
<dbReference type="OrthoDB" id="4873601at2759"/>
<comment type="caution">
    <text evidence="2">The sequence shown here is derived from an EMBL/GenBank/DDBJ whole genome shotgun (WGS) entry which is preliminary data.</text>
</comment>
<proteinExistence type="predicted"/>
<dbReference type="PROSITE" id="PS51257">
    <property type="entry name" value="PROKAR_LIPOPROTEIN"/>
    <property type="match status" value="1"/>
</dbReference>